<keyword evidence="3" id="KW-0143">Chaperone</keyword>
<dbReference type="EMBL" id="CP104311">
    <property type="protein sequence ID" value="WWF03632.1"/>
    <property type="molecule type" value="Genomic_DNA"/>
</dbReference>
<evidence type="ECO:0000256" key="3">
    <source>
        <dbReference type="ARBA" id="ARBA00023186"/>
    </source>
</evidence>
<dbReference type="CDD" id="cd03112">
    <property type="entry name" value="CobW-like"/>
    <property type="match status" value="1"/>
</dbReference>
<keyword evidence="2" id="KW-0378">Hydrolase</keyword>
<dbReference type="Pfam" id="PF02492">
    <property type="entry name" value="cobW"/>
    <property type="match status" value="1"/>
</dbReference>
<dbReference type="RefSeq" id="WP_198323912.1">
    <property type="nucleotide sequence ID" value="NZ_CP104311.1"/>
</dbReference>
<dbReference type="PANTHER" id="PTHR13748:SF62">
    <property type="entry name" value="COBW DOMAIN-CONTAINING PROTEIN"/>
    <property type="match status" value="1"/>
</dbReference>
<evidence type="ECO:0000313" key="9">
    <source>
        <dbReference type="Proteomes" id="UP001359308"/>
    </source>
</evidence>
<comment type="catalytic activity">
    <reaction evidence="6">
        <text>GTP + H2O = GDP + phosphate + H(+)</text>
        <dbReference type="Rhea" id="RHEA:19669"/>
        <dbReference type="ChEBI" id="CHEBI:15377"/>
        <dbReference type="ChEBI" id="CHEBI:15378"/>
        <dbReference type="ChEBI" id="CHEBI:37565"/>
        <dbReference type="ChEBI" id="CHEBI:43474"/>
        <dbReference type="ChEBI" id="CHEBI:58189"/>
    </reaction>
    <physiologicalReaction direction="left-to-right" evidence="6">
        <dbReference type="Rhea" id="RHEA:19670"/>
    </physiologicalReaction>
</comment>
<dbReference type="Pfam" id="PF07683">
    <property type="entry name" value="CobW_C"/>
    <property type="match status" value="1"/>
</dbReference>
<organism evidence="8 9">
    <name type="scientific">Methylococcus capsulatus</name>
    <dbReference type="NCBI Taxonomy" id="414"/>
    <lineage>
        <taxon>Bacteria</taxon>
        <taxon>Pseudomonadati</taxon>
        <taxon>Pseudomonadota</taxon>
        <taxon>Gammaproteobacteria</taxon>
        <taxon>Methylococcales</taxon>
        <taxon>Methylococcaceae</taxon>
        <taxon>Methylococcus</taxon>
    </lineage>
</organism>
<evidence type="ECO:0000256" key="1">
    <source>
        <dbReference type="ARBA" id="ARBA00022741"/>
    </source>
</evidence>
<keyword evidence="1" id="KW-0547">Nucleotide-binding</keyword>
<dbReference type="InterPro" id="IPR011629">
    <property type="entry name" value="CobW-like_C"/>
</dbReference>
<proteinExistence type="inferred from homology"/>
<keyword evidence="9" id="KW-1185">Reference proteome</keyword>
<reference evidence="8 9" key="1">
    <citation type="submission" date="2022-09" db="EMBL/GenBank/DDBJ databases">
        <authorList>
            <person name="Giprobiosintez L."/>
        </authorList>
    </citation>
    <scope>NUCLEOTIDE SEQUENCE [LARGE SCALE GENOMIC DNA]</scope>
    <source>
        <strain evidence="9">VKPM-B-12549 (GBS-15)</strain>
    </source>
</reference>
<feature type="domain" description="CobW C-terminal" evidence="7">
    <location>
        <begin position="222"/>
        <end position="315"/>
    </location>
</feature>
<comment type="similarity">
    <text evidence="4">Belongs to the SIMIBI class G3E GTPase family. ZNG1 subfamily.</text>
</comment>
<dbReference type="InterPro" id="IPR003495">
    <property type="entry name" value="CobW/HypB/UreG_nucleotide-bd"/>
</dbReference>
<dbReference type="SUPFAM" id="SSF52540">
    <property type="entry name" value="P-loop containing nucleoside triphosphate hydrolases"/>
    <property type="match status" value="1"/>
</dbReference>
<evidence type="ECO:0000313" key="8">
    <source>
        <dbReference type="EMBL" id="WWF03632.1"/>
    </source>
</evidence>
<evidence type="ECO:0000256" key="4">
    <source>
        <dbReference type="ARBA" id="ARBA00034320"/>
    </source>
</evidence>
<protein>
    <submittedName>
        <fullName evidence="8">GTP-binding protein</fullName>
    </submittedName>
</protein>
<dbReference type="SUPFAM" id="SSF90002">
    <property type="entry name" value="Hypothetical protein YjiA, C-terminal domain"/>
    <property type="match status" value="1"/>
</dbReference>
<comment type="function">
    <text evidence="5">Zinc chaperone that directly transfers zinc cofactor to target proteins, thereby activating them. Zinc is transferred from the CXCC motif in the GTPase domain to the zinc binding site in target proteins in a process requiring GTP hydrolysis.</text>
</comment>
<dbReference type="InterPro" id="IPR027417">
    <property type="entry name" value="P-loop_NTPase"/>
</dbReference>
<dbReference type="Proteomes" id="UP001359308">
    <property type="component" value="Chromosome"/>
</dbReference>
<dbReference type="Gene3D" id="3.40.50.300">
    <property type="entry name" value="P-loop containing nucleotide triphosphate hydrolases"/>
    <property type="match status" value="1"/>
</dbReference>
<accession>A0ABZ2FBQ9</accession>
<sequence length="327" mass="35574">MADSDSRLPVLVLTGFLGSGKTTLLNRLLREGPRTAVLINEFGSAPVDQELLGRQDLPLMVLSGGCLCCQIKGALAPNLKNLWMAWSRGATPPFERLIIEASGVASPEPVLDTLLRDRWLSSRYRLQSVVTTLAVPSAVEHLDRFLEARAQVAWADTLVLTHGDLAGSEDSVRLDLRLQELAPATLRLAVVRGAVDPEAVLTAVTTDNRRLPQGQDSPDHGFRSVSLYLSTPMPWPQLQTVLEGLLSRHRSRLVRVKGVVRLSDQTEPVIVQAVADRLYPPVCLPARTADDRLGRLVFIAAGPVHELADELMATIGGIAVPDAIRLH</sequence>
<dbReference type="InterPro" id="IPR051316">
    <property type="entry name" value="Zinc-reg_GTPase_activator"/>
</dbReference>
<dbReference type="SMART" id="SM00833">
    <property type="entry name" value="CobW_C"/>
    <property type="match status" value="1"/>
</dbReference>
<evidence type="ECO:0000256" key="2">
    <source>
        <dbReference type="ARBA" id="ARBA00022801"/>
    </source>
</evidence>
<evidence type="ECO:0000259" key="7">
    <source>
        <dbReference type="SMART" id="SM00833"/>
    </source>
</evidence>
<name>A0ABZ2FBQ9_METCP</name>
<dbReference type="Gene3D" id="3.30.1220.10">
    <property type="entry name" value="CobW-like, C-terminal domain"/>
    <property type="match status" value="1"/>
</dbReference>
<dbReference type="InterPro" id="IPR036627">
    <property type="entry name" value="CobW-likC_sf"/>
</dbReference>
<dbReference type="PANTHER" id="PTHR13748">
    <property type="entry name" value="COBW-RELATED"/>
    <property type="match status" value="1"/>
</dbReference>
<evidence type="ECO:0000256" key="6">
    <source>
        <dbReference type="ARBA" id="ARBA00049117"/>
    </source>
</evidence>
<evidence type="ECO:0000256" key="5">
    <source>
        <dbReference type="ARBA" id="ARBA00045658"/>
    </source>
</evidence>
<gene>
    <name evidence="8" type="ORF">N4J17_08460</name>
</gene>